<accession>A0A2S7VVR6</accession>
<dbReference type="SUPFAM" id="SSF53187">
    <property type="entry name" value="Zn-dependent exopeptidases"/>
    <property type="match status" value="1"/>
</dbReference>
<comment type="caution">
    <text evidence="10">The sequence shown here is derived from an EMBL/GenBank/DDBJ whole genome shotgun (WGS) entry which is preliminary data.</text>
</comment>
<dbReference type="PROSITE" id="PS00631">
    <property type="entry name" value="CYTOSOL_AP"/>
    <property type="match status" value="1"/>
</dbReference>
<dbReference type="CDD" id="cd00433">
    <property type="entry name" value="Peptidase_M17"/>
    <property type="match status" value="1"/>
</dbReference>
<comment type="similarity">
    <text evidence="1">Belongs to the peptidase M17 family.</text>
</comment>
<dbReference type="PIRSF" id="PIRSF036388">
    <property type="entry name" value="Ctsl_amnpptdse_B"/>
    <property type="match status" value="1"/>
</dbReference>
<dbReference type="GO" id="GO:0030145">
    <property type="term" value="F:manganese ion binding"/>
    <property type="evidence" value="ECO:0007669"/>
    <property type="project" value="InterPro"/>
</dbReference>
<dbReference type="RefSeq" id="WP_105059615.1">
    <property type="nucleotide sequence ID" value="NZ_JAKJTG010000017.1"/>
</dbReference>
<dbReference type="GO" id="GO:0006508">
    <property type="term" value="P:proteolysis"/>
    <property type="evidence" value="ECO:0007669"/>
    <property type="project" value="UniProtKB-KW"/>
</dbReference>
<keyword evidence="2 10" id="KW-0031">Aminopeptidase</keyword>
<dbReference type="AlphaFoldDB" id="A0A2S7VVR6"/>
<dbReference type="PANTHER" id="PTHR11963">
    <property type="entry name" value="LEUCINE AMINOPEPTIDASE-RELATED"/>
    <property type="match status" value="1"/>
</dbReference>
<dbReference type="InterPro" id="IPR008330">
    <property type="entry name" value="Pept_M17_PepB"/>
</dbReference>
<sequence length="427" mass="45779">MSTIMAVSLTQQAANAQWGVNALLSFNAEGAVIHLMENEQLANIQRAARRLDTQGIKQVELSGEGWDLDRTWAFIQGHRASKPGNSVVWSALNETDEAELQARIKATEWVREIINQPADVVRPSQLATRAGEFIKSLAPEHVTYKIIKGNDLLDEGWNGIHAVGRGSEHRPAMLRLDYNPTGDADAPVFACLVGKGITFDSGGYSIKPSAGMTAMKADMGGAALATGGLALAMARGLNKRIKLVLCCAENMISGRALKLGDIIKYKNGTTVEILNTDAEGRLVLADGLIYANSQNPELVIDCATLTGAAKMALGNDYHALLSFDAELSHTALTAAAEENEGMWPLPLADLHRNMLPSNYADLANISSGDFMPGASTAAAFLSYFVDDYKKGWMHIDASGTFRKSANDQWSAGATGMGVRTLANILTK</sequence>
<dbReference type="Pfam" id="PF00883">
    <property type="entry name" value="Peptidase_M17"/>
    <property type="match status" value="1"/>
</dbReference>
<dbReference type="InterPro" id="IPR011356">
    <property type="entry name" value="Leucine_aapep/pepB"/>
</dbReference>
<dbReference type="Pfam" id="PF12404">
    <property type="entry name" value="DUF3663"/>
    <property type="match status" value="1"/>
</dbReference>
<reference evidence="10 11" key="1">
    <citation type="submission" date="2016-12" db="EMBL/GenBank/DDBJ databases">
        <title>Diversity of luminous bacteria.</title>
        <authorList>
            <person name="Yoshizawa S."/>
            <person name="Kogure K."/>
        </authorList>
    </citation>
    <scope>NUCLEOTIDE SEQUENCE [LARGE SCALE GENOMIC DNA]</scope>
    <source>
        <strain evidence="10 11">LC1-200</strain>
    </source>
</reference>
<evidence type="ECO:0000259" key="9">
    <source>
        <dbReference type="PROSITE" id="PS00631"/>
    </source>
</evidence>
<evidence type="ECO:0000256" key="7">
    <source>
        <dbReference type="ARBA" id="ARBA00023211"/>
    </source>
</evidence>
<evidence type="ECO:0000256" key="1">
    <source>
        <dbReference type="ARBA" id="ARBA00009528"/>
    </source>
</evidence>
<dbReference type="Proteomes" id="UP000238730">
    <property type="component" value="Unassembled WGS sequence"/>
</dbReference>
<evidence type="ECO:0000256" key="5">
    <source>
        <dbReference type="ARBA" id="ARBA00022723"/>
    </source>
</evidence>
<dbReference type="GO" id="GO:0005737">
    <property type="term" value="C:cytoplasm"/>
    <property type="evidence" value="ECO:0007669"/>
    <property type="project" value="InterPro"/>
</dbReference>
<evidence type="ECO:0000313" key="10">
    <source>
        <dbReference type="EMBL" id="PQJ66207.1"/>
    </source>
</evidence>
<dbReference type="GO" id="GO:0070006">
    <property type="term" value="F:metalloaminopeptidase activity"/>
    <property type="evidence" value="ECO:0007669"/>
    <property type="project" value="InterPro"/>
</dbReference>
<keyword evidence="3" id="KW-0963">Cytoplasm</keyword>
<dbReference type="PRINTS" id="PR00481">
    <property type="entry name" value="LAMNOPPTDASE"/>
</dbReference>
<keyword evidence="7" id="KW-0464">Manganese</keyword>
<feature type="domain" description="Cytosol aminopeptidase" evidence="9">
    <location>
        <begin position="275"/>
        <end position="282"/>
    </location>
</feature>
<dbReference type="InterPro" id="IPR000819">
    <property type="entry name" value="Peptidase_M17_C"/>
</dbReference>
<evidence type="ECO:0000313" key="11">
    <source>
        <dbReference type="Proteomes" id="UP000238730"/>
    </source>
</evidence>
<evidence type="ECO:0000256" key="8">
    <source>
        <dbReference type="ARBA" id="ARBA00055139"/>
    </source>
</evidence>
<evidence type="ECO:0000256" key="4">
    <source>
        <dbReference type="ARBA" id="ARBA00022670"/>
    </source>
</evidence>
<comment type="function">
    <text evidence="8">Probably plays an important role in intracellular peptide degradation.</text>
</comment>
<dbReference type="FunFam" id="3.40.630.10:FF:000037">
    <property type="entry name" value="Peptidase B"/>
    <property type="match status" value="1"/>
</dbReference>
<dbReference type="PANTHER" id="PTHR11963:SF20">
    <property type="entry name" value="PEPTIDASE B"/>
    <property type="match status" value="1"/>
</dbReference>
<dbReference type="OrthoDB" id="9809354at2"/>
<dbReference type="InterPro" id="IPR047620">
    <property type="entry name" value="M17_PepB-like_N"/>
</dbReference>
<keyword evidence="4" id="KW-0645">Protease</keyword>
<dbReference type="Gene3D" id="3.40.630.10">
    <property type="entry name" value="Zn peptidases"/>
    <property type="match status" value="1"/>
</dbReference>
<evidence type="ECO:0000256" key="6">
    <source>
        <dbReference type="ARBA" id="ARBA00022801"/>
    </source>
</evidence>
<dbReference type="EMBL" id="MSCJ01000001">
    <property type="protein sequence ID" value="PQJ66207.1"/>
    <property type="molecule type" value="Genomic_DNA"/>
</dbReference>
<evidence type="ECO:0000256" key="3">
    <source>
        <dbReference type="ARBA" id="ARBA00022490"/>
    </source>
</evidence>
<name>A0A2S7VVR6_PHOAN</name>
<proteinExistence type="inferred from homology"/>
<evidence type="ECO:0000256" key="2">
    <source>
        <dbReference type="ARBA" id="ARBA00022438"/>
    </source>
</evidence>
<gene>
    <name evidence="10" type="ORF">BTO08_01620</name>
</gene>
<keyword evidence="5" id="KW-0479">Metal-binding</keyword>
<organism evidence="10 11">
    <name type="scientific">Photobacterium angustum</name>
    <dbReference type="NCBI Taxonomy" id="661"/>
    <lineage>
        <taxon>Bacteria</taxon>
        <taxon>Pseudomonadati</taxon>
        <taxon>Pseudomonadota</taxon>
        <taxon>Gammaproteobacteria</taxon>
        <taxon>Vibrionales</taxon>
        <taxon>Vibrionaceae</taxon>
        <taxon>Photobacterium</taxon>
    </lineage>
</organism>
<dbReference type="NCBIfam" id="NF003450">
    <property type="entry name" value="PRK05015.1"/>
    <property type="match status" value="1"/>
</dbReference>
<protein>
    <submittedName>
        <fullName evidence="10">Aminopeptidase PepB</fullName>
    </submittedName>
</protein>
<keyword evidence="6" id="KW-0378">Hydrolase</keyword>